<feature type="compositionally biased region" description="Polar residues" evidence="1">
    <location>
        <begin position="406"/>
        <end position="419"/>
    </location>
</feature>
<reference evidence="2" key="1">
    <citation type="submission" date="2022-06" db="EMBL/GenBank/DDBJ databases">
        <authorList>
            <consortium name="SYNGENTA / RWTH Aachen University"/>
        </authorList>
    </citation>
    <scope>NUCLEOTIDE SEQUENCE</scope>
</reference>
<organism evidence="2 3">
    <name type="scientific">Phakopsora pachyrhizi</name>
    <name type="common">Asian soybean rust disease fungus</name>
    <dbReference type="NCBI Taxonomy" id="170000"/>
    <lineage>
        <taxon>Eukaryota</taxon>
        <taxon>Fungi</taxon>
        <taxon>Dikarya</taxon>
        <taxon>Basidiomycota</taxon>
        <taxon>Pucciniomycotina</taxon>
        <taxon>Pucciniomycetes</taxon>
        <taxon>Pucciniales</taxon>
        <taxon>Phakopsoraceae</taxon>
        <taxon>Phakopsora</taxon>
    </lineage>
</organism>
<dbReference type="AlphaFoldDB" id="A0AAV0ATY0"/>
<feature type="compositionally biased region" description="Low complexity" evidence="1">
    <location>
        <begin position="310"/>
        <end position="321"/>
    </location>
</feature>
<evidence type="ECO:0000313" key="2">
    <source>
        <dbReference type="EMBL" id="CAH7672289.1"/>
    </source>
</evidence>
<feature type="compositionally biased region" description="Basic and acidic residues" evidence="1">
    <location>
        <begin position="137"/>
        <end position="147"/>
    </location>
</feature>
<feature type="compositionally biased region" description="Polar residues" evidence="1">
    <location>
        <begin position="84"/>
        <end position="96"/>
    </location>
</feature>
<keyword evidence="3" id="KW-1185">Reference proteome</keyword>
<dbReference type="EMBL" id="CALTRL010001381">
    <property type="protein sequence ID" value="CAH7672289.1"/>
    <property type="molecule type" value="Genomic_DNA"/>
</dbReference>
<gene>
    <name evidence="2" type="ORF">PPACK8108_LOCUS7098</name>
</gene>
<proteinExistence type="predicted"/>
<evidence type="ECO:0000313" key="3">
    <source>
        <dbReference type="Proteomes" id="UP001153365"/>
    </source>
</evidence>
<accession>A0AAV0ATY0</accession>
<feature type="compositionally biased region" description="Basic and acidic residues" evidence="1">
    <location>
        <begin position="420"/>
        <end position="439"/>
    </location>
</feature>
<sequence>MQYENYRPHRGDRYPSPASQPLRPRVGGGGGGGDPYPTRPSPKPSSSRHPPLPPPSRYYQTQAVPVMRSNQAYPSRSDHGPSPLRSSGPKNTYQDTSYDRQPVRPSRTRAPPPPPPIPNNRADSPNYDSTSDNETSTVKESDRKDPEGGAWSWNNLKKTVWGEGEEKESTTKDNQAQPQEGEEQNTIWSKLAFVGDKIQKKINGDEGYASDATDYDGESHLTRVMKQYHVEKATSRKDLPDWLFTAEEIRQADSKFNEQPQRRRMNSLDSLTNYDEEQDKRPKGLSDIFDSVNQERNDRSQPSSRRAKQSFDSGYGSSTSSARNNSKGYGARGYEAENNYEGGSESSIKPVGRNRLAGNQPGNNRIMMTDRTQPVPSGVGGRSPRGYEEDYSRGHQLNDRRMPRPMNSSPSLRPPQSESGYDRRPPPRADRPGYEEPRRMMMPIPQNGMPQRRR</sequence>
<comment type="caution">
    <text evidence="2">The sequence shown here is derived from an EMBL/GenBank/DDBJ whole genome shotgun (WGS) entry which is preliminary data.</text>
</comment>
<feature type="compositionally biased region" description="Polar residues" evidence="1">
    <location>
        <begin position="172"/>
        <end position="188"/>
    </location>
</feature>
<feature type="compositionally biased region" description="Basic and acidic residues" evidence="1">
    <location>
        <begin position="385"/>
        <end position="402"/>
    </location>
</feature>
<feature type="compositionally biased region" description="Basic and acidic residues" evidence="1">
    <location>
        <begin position="1"/>
        <end position="13"/>
    </location>
</feature>
<feature type="compositionally biased region" description="Polar residues" evidence="1">
    <location>
        <begin position="126"/>
        <end position="136"/>
    </location>
</feature>
<evidence type="ECO:0000256" key="1">
    <source>
        <dbReference type="SAM" id="MobiDB-lite"/>
    </source>
</evidence>
<dbReference type="Proteomes" id="UP001153365">
    <property type="component" value="Unassembled WGS sequence"/>
</dbReference>
<feature type="compositionally biased region" description="Polar residues" evidence="1">
    <location>
        <begin position="60"/>
        <end position="74"/>
    </location>
</feature>
<feature type="region of interest" description="Disordered" evidence="1">
    <location>
        <begin position="251"/>
        <end position="454"/>
    </location>
</feature>
<feature type="region of interest" description="Disordered" evidence="1">
    <location>
        <begin position="1"/>
        <end position="188"/>
    </location>
</feature>
<name>A0AAV0ATY0_PHAPC</name>
<protein>
    <submittedName>
        <fullName evidence="2">Expressed protein</fullName>
    </submittedName>
</protein>